<evidence type="ECO:0000256" key="3">
    <source>
        <dbReference type="ARBA" id="ARBA00022485"/>
    </source>
</evidence>
<evidence type="ECO:0000313" key="10">
    <source>
        <dbReference type="EMBL" id="MFC5526949.1"/>
    </source>
</evidence>
<keyword evidence="5 8" id="KW-0249">Electron transport</keyword>
<keyword evidence="11" id="KW-1185">Reference proteome</keyword>
<evidence type="ECO:0000313" key="11">
    <source>
        <dbReference type="Proteomes" id="UP001596114"/>
    </source>
</evidence>
<evidence type="ECO:0000256" key="1">
    <source>
        <dbReference type="ARBA" id="ARBA00002137"/>
    </source>
</evidence>
<dbReference type="PROSITE" id="PS51373">
    <property type="entry name" value="HIPIP"/>
    <property type="match status" value="1"/>
</dbReference>
<dbReference type="InterPro" id="IPR006311">
    <property type="entry name" value="TAT_signal"/>
</dbReference>
<keyword evidence="4 8" id="KW-0479">Metal-binding</keyword>
<keyword evidence="7 8" id="KW-0411">Iron-sulfur</keyword>
<evidence type="ECO:0000256" key="8">
    <source>
        <dbReference type="RuleBase" id="RU000620"/>
    </source>
</evidence>
<comment type="function">
    <text evidence="1 8">Specific class of high-redox-potential 4Fe-4S ferredoxins. Functions in anaerobic electron transport in most purple and in some other photosynthetic bacteria and in at least one genus (Paracoccus) of halophilic, denitrifying bacteria.</text>
</comment>
<dbReference type="PROSITE" id="PS51318">
    <property type="entry name" value="TAT"/>
    <property type="match status" value="1"/>
</dbReference>
<comment type="caution">
    <text evidence="10">The sequence shown here is derived from an EMBL/GenBank/DDBJ whole genome shotgun (WGS) entry which is preliminary data.</text>
</comment>
<dbReference type="Gene3D" id="4.10.490.10">
    <property type="entry name" value="High potential iron-sulphur protein"/>
    <property type="match status" value="1"/>
</dbReference>
<protein>
    <recommendedName>
        <fullName evidence="8">High-potential iron-sulfur protein</fullName>
        <shortName evidence="8">HiPIP</shortName>
    </recommendedName>
</protein>
<sequence length="101" mass="10616">MKKNDVEFDASRRTLLKSGATIAVIGAVAATGLLKTAPARAQAGKASQAVAMYQPKPHGKDQCDNCIHFIPGKTPKDAGTCKVVDGSISPQGWCVMYARKA</sequence>
<keyword evidence="2 8" id="KW-0813">Transport</keyword>
<evidence type="ECO:0000256" key="6">
    <source>
        <dbReference type="ARBA" id="ARBA00023004"/>
    </source>
</evidence>
<keyword evidence="6 8" id="KW-0408">Iron</keyword>
<evidence type="ECO:0000259" key="9">
    <source>
        <dbReference type="PROSITE" id="PS51373"/>
    </source>
</evidence>
<feature type="domain" description="High potential iron-sulfur proteins family profile" evidence="9">
    <location>
        <begin position="34"/>
        <end position="101"/>
    </location>
</feature>
<dbReference type="Pfam" id="PF01355">
    <property type="entry name" value="HIPIP"/>
    <property type="match status" value="1"/>
</dbReference>
<comment type="subunit">
    <text evidence="8">Homodimer.</text>
</comment>
<keyword evidence="3 8" id="KW-0004">4Fe-4S</keyword>
<comment type="similarity">
    <text evidence="8">Belongs to the high-potential iron-sulfur protein (HiPIP) family.</text>
</comment>
<dbReference type="EMBL" id="JBHSNF010000003">
    <property type="protein sequence ID" value="MFC5526949.1"/>
    <property type="molecule type" value="Genomic_DNA"/>
</dbReference>
<dbReference type="InterPro" id="IPR000170">
    <property type="entry name" value="High_potential_FeS_prot"/>
</dbReference>
<evidence type="ECO:0000256" key="5">
    <source>
        <dbReference type="ARBA" id="ARBA00022982"/>
    </source>
</evidence>
<organism evidence="10 11">
    <name type="scientific">Rhodanobacter ginsengisoli</name>
    <dbReference type="NCBI Taxonomy" id="418646"/>
    <lineage>
        <taxon>Bacteria</taxon>
        <taxon>Pseudomonadati</taxon>
        <taxon>Pseudomonadota</taxon>
        <taxon>Gammaproteobacteria</taxon>
        <taxon>Lysobacterales</taxon>
        <taxon>Rhodanobacteraceae</taxon>
        <taxon>Rhodanobacter</taxon>
    </lineage>
</organism>
<dbReference type="InterPro" id="IPR036369">
    <property type="entry name" value="HIPIP_sf"/>
</dbReference>
<reference evidence="11" key="1">
    <citation type="journal article" date="2019" name="Int. J. Syst. Evol. Microbiol.">
        <title>The Global Catalogue of Microorganisms (GCM) 10K type strain sequencing project: providing services to taxonomists for standard genome sequencing and annotation.</title>
        <authorList>
            <consortium name="The Broad Institute Genomics Platform"/>
            <consortium name="The Broad Institute Genome Sequencing Center for Infectious Disease"/>
            <person name="Wu L."/>
            <person name="Ma J."/>
        </authorList>
    </citation>
    <scope>NUCLEOTIDE SEQUENCE [LARGE SCALE GENOMIC DNA]</scope>
    <source>
        <strain evidence="11">CGMCC 1.16619</strain>
    </source>
</reference>
<dbReference type="SUPFAM" id="SSF57652">
    <property type="entry name" value="HIPIP (high potential iron protein)"/>
    <property type="match status" value="1"/>
</dbReference>
<evidence type="ECO:0000256" key="7">
    <source>
        <dbReference type="ARBA" id="ARBA00023014"/>
    </source>
</evidence>
<proteinExistence type="inferred from homology"/>
<evidence type="ECO:0000256" key="2">
    <source>
        <dbReference type="ARBA" id="ARBA00022448"/>
    </source>
</evidence>
<evidence type="ECO:0000256" key="4">
    <source>
        <dbReference type="ARBA" id="ARBA00022723"/>
    </source>
</evidence>
<gene>
    <name evidence="10" type="ORF">ACFPPA_14515</name>
</gene>
<dbReference type="Proteomes" id="UP001596114">
    <property type="component" value="Unassembled WGS sequence"/>
</dbReference>
<accession>A0ABW0QPP8</accession>
<name>A0ABW0QPP8_9GAMM</name>
<dbReference type="RefSeq" id="WP_377321142.1">
    <property type="nucleotide sequence ID" value="NZ_JBHSNF010000003.1"/>
</dbReference>